<reference evidence="1 2" key="1">
    <citation type="submission" date="2011-08" db="EMBL/GenBank/DDBJ databases">
        <authorList>
            <person name="Liu Z.J."/>
            <person name="Shi F.L."/>
            <person name="Lu J.Q."/>
            <person name="Li M."/>
            <person name="Wang Z.L."/>
        </authorList>
    </citation>
    <scope>NUCLEOTIDE SEQUENCE [LARGE SCALE GENOMIC DNA]</scope>
    <source>
        <strain evidence="1 2">USNM 41457</strain>
    </source>
</reference>
<sequence>MKITMIKLLKTRNIIFLLELKKKLKWTSMLNQHLLNLHHHAKKIKLRDLIKNQKNKNLLQNTLSNNIKTQKKSHLELIQLTETELKSIHSKNKYKRLFLELQQIYNYIAKEKYEILTEIQHNTMKKILVDLNDISDETSVLYSEKEKGIFIPDEAAKFERIRRKAITLGLKSLMQFNLNGNHKSQKVIIFETIKYLLELELENDDLRQELEMDENSE</sequence>
<keyword evidence="2" id="KW-1185">Reference proteome</keyword>
<comment type="caution">
    <text evidence="1">The sequence shown here is derived from an EMBL/GenBank/DDBJ whole genome shotgun (WGS) entry which is preliminary data.</text>
</comment>
<organism evidence="1 2">
    <name type="scientific">Edhazardia aedis (strain USNM 41457)</name>
    <name type="common">Microsporidian parasite</name>
    <dbReference type="NCBI Taxonomy" id="1003232"/>
    <lineage>
        <taxon>Eukaryota</taxon>
        <taxon>Fungi</taxon>
        <taxon>Fungi incertae sedis</taxon>
        <taxon>Microsporidia</taxon>
        <taxon>Edhazardia</taxon>
    </lineage>
</organism>
<gene>
    <name evidence="1" type="ORF">EDEG_00080</name>
</gene>
<evidence type="ECO:0000313" key="1">
    <source>
        <dbReference type="EMBL" id="EJW04963.1"/>
    </source>
</evidence>
<dbReference type="Proteomes" id="UP000003163">
    <property type="component" value="Unassembled WGS sequence"/>
</dbReference>
<name>J8ZZ48_EDHAE</name>
<dbReference type="HOGENOM" id="CLU_1272280_0_0_1"/>
<protein>
    <submittedName>
        <fullName evidence="1">Uncharacterized protein</fullName>
    </submittedName>
</protein>
<reference evidence="2" key="2">
    <citation type="submission" date="2015-07" db="EMBL/GenBank/DDBJ databases">
        <title>Contrasting host-pathogen interactions and genome evolution in two generalist and specialist microsporidian pathogens of mosquitoes.</title>
        <authorList>
            <consortium name="The Broad Institute Genomics Platform"/>
            <consortium name="The Broad Institute Genome Sequencing Center for Infectious Disease"/>
            <person name="Cuomo C.A."/>
            <person name="Sanscrainte N.D."/>
            <person name="Goldberg J.M."/>
            <person name="Heiman D."/>
            <person name="Young S."/>
            <person name="Zeng Q."/>
            <person name="Becnel J.J."/>
            <person name="Birren B.W."/>
        </authorList>
    </citation>
    <scope>NUCLEOTIDE SEQUENCE [LARGE SCALE GENOMIC DNA]</scope>
    <source>
        <strain evidence="2">USNM 41457</strain>
    </source>
</reference>
<dbReference type="InParanoid" id="J8ZZ48"/>
<dbReference type="EMBL" id="AFBI03000001">
    <property type="protein sequence ID" value="EJW04963.1"/>
    <property type="molecule type" value="Genomic_DNA"/>
</dbReference>
<evidence type="ECO:0000313" key="2">
    <source>
        <dbReference type="Proteomes" id="UP000003163"/>
    </source>
</evidence>
<dbReference type="AlphaFoldDB" id="J8ZZ48"/>
<proteinExistence type="predicted"/>
<dbReference type="VEuPathDB" id="MicrosporidiaDB:EDEG_00080"/>
<accession>J8ZZ48</accession>